<dbReference type="FunFam" id="1.10.10.10:FF:000186">
    <property type="entry name" value="AsnC family transcriptional regulator"/>
    <property type="match status" value="1"/>
</dbReference>
<keyword evidence="1" id="KW-0805">Transcription regulation</keyword>
<keyword evidence="7" id="KW-1185">Reference proteome</keyword>
<dbReference type="GO" id="GO:0005829">
    <property type="term" value="C:cytosol"/>
    <property type="evidence" value="ECO:0007669"/>
    <property type="project" value="TreeGrafter"/>
</dbReference>
<proteinExistence type="predicted"/>
<dbReference type="InterPro" id="IPR036390">
    <property type="entry name" value="WH_DNA-bd_sf"/>
</dbReference>
<dbReference type="SUPFAM" id="SSF46785">
    <property type="entry name" value="Winged helix' DNA-binding domain"/>
    <property type="match status" value="1"/>
</dbReference>
<evidence type="ECO:0000256" key="1">
    <source>
        <dbReference type="ARBA" id="ARBA00023015"/>
    </source>
</evidence>
<gene>
    <name evidence="5" type="primary">lrpC</name>
    <name evidence="5" type="ORF">MGA5115_00190</name>
    <name evidence="6" type="ORF">MGA5116_01751</name>
</gene>
<dbReference type="PRINTS" id="PR00033">
    <property type="entry name" value="HTHASNC"/>
</dbReference>
<dbReference type="InterPro" id="IPR000485">
    <property type="entry name" value="AsnC-type_HTH_dom"/>
</dbReference>
<dbReference type="SMART" id="SM00344">
    <property type="entry name" value="HTH_ASNC"/>
    <property type="match status" value="1"/>
</dbReference>
<dbReference type="InterPro" id="IPR011991">
    <property type="entry name" value="ArsR-like_HTH"/>
</dbReference>
<dbReference type="PANTHER" id="PTHR30154">
    <property type="entry name" value="LEUCINE-RESPONSIVE REGULATORY PROTEIN"/>
    <property type="match status" value="1"/>
</dbReference>
<dbReference type="CDD" id="cd00090">
    <property type="entry name" value="HTH_ARSR"/>
    <property type="match status" value="1"/>
</dbReference>
<dbReference type="InterPro" id="IPR019887">
    <property type="entry name" value="Tscrpt_reg_AsnC/Lrp_C"/>
</dbReference>
<dbReference type="InterPro" id="IPR036388">
    <property type="entry name" value="WH-like_DNA-bd_sf"/>
</dbReference>
<dbReference type="InterPro" id="IPR011008">
    <property type="entry name" value="Dimeric_a/b-barrel"/>
</dbReference>
<evidence type="ECO:0000313" key="8">
    <source>
        <dbReference type="Proteomes" id="UP000092871"/>
    </source>
</evidence>
<dbReference type="GO" id="GO:0006355">
    <property type="term" value="P:regulation of DNA-templated transcription"/>
    <property type="evidence" value="ECO:0007669"/>
    <property type="project" value="UniProtKB-ARBA"/>
</dbReference>
<evidence type="ECO:0000259" key="4">
    <source>
        <dbReference type="PROSITE" id="PS50956"/>
    </source>
</evidence>
<dbReference type="Pfam" id="PF13404">
    <property type="entry name" value="HTH_AsnC-type"/>
    <property type="match status" value="1"/>
</dbReference>
<evidence type="ECO:0000313" key="7">
    <source>
        <dbReference type="Proteomes" id="UP000092840"/>
    </source>
</evidence>
<evidence type="ECO:0000313" key="5">
    <source>
        <dbReference type="EMBL" id="SBT16116.1"/>
    </source>
</evidence>
<dbReference type="AlphaFoldDB" id="A0A1C3JLT6"/>
<dbReference type="EMBL" id="FLRB01000012">
    <property type="protein sequence ID" value="SBT21164.1"/>
    <property type="molecule type" value="Genomic_DNA"/>
</dbReference>
<dbReference type="Proteomes" id="UP000092840">
    <property type="component" value="Unassembled WGS sequence"/>
</dbReference>
<reference evidence="6 7" key="2">
    <citation type="submission" date="2016-06" db="EMBL/GenBank/DDBJ databases">
        <authorList>
            <person name="Rodrigo-Torres L."/>
            <person name="Arahal D.R."/>
        </authorList>
    </citation>
    <scope>NUCLEOTIDE SEQUENCE [LARGE SCALE GENOMIC DNA]</scope>
    <source>
        <strain evidence="6 7">CECT 5116</strain>
    </source>
</reference>
<keyword evidence="2" id="KW-0238">DNA-binding</keyword>
<evidence type="ECO:0000256" key="2">
    <source>
        <dbReference type="ARBA" id="ARBA00023125"/>
    </source>
</evidence>
<name>A0A1C3JLT6_9GAMM</name>
<evidence type="ECO:0000313" key="6">
    <source>
        <dbReference type="EMBL" id="SBT21164.1"/>
    </source>
</evidence>
<dbReference type="PROSITE" id="PS50956">
    <property type="entry name" value="HTH_ASNC_2"/>
    <property type="match status" value="1"/>
</dbReference>
<accession>A0A1C3JLT6</accession>
<dbReference type="GO" id="GO:0043565">
    <property type="term" value="F:sequence-specific DNA binding"/>
    <property type="evidence" value="ECO:0007669"/>
    <property type="project" value="InterPro"/>
</dbReference>
<dbReference type="Gene3D" id="3.30.70.920">
    <property type="match status" value="1"/>
</dbReference>
<dbReference type="InterPro" id="IPR019888">
    <property type="entry name" value="Tscrpt_reg_AsnC-like"/>
</dbReference>
<dbReference type="Proteomes" id="UP000092871">
    <property type="component" value="Unassembled WGS sequence"/>
</dbReference>
<protein>
    <submittedName>
        <fullName evidence="5">HTH-type transcriptional regulator LrpC</fullName>
    </submittedName>
</protein>
<dbReference type="Pfam" id="PF01037">
    <property type="entry name" value="AsnC_trans_reg"/>
    <property type="match status" value="1"/>
</dbReference>
<reference evidence="5 8" key="1">
    <citation type="submission" date="2016-06" db="EMBL/GenBank/DDBJ databases">
        <authorList>
            <person name="Kjaerup R.B."/>
            <person name="Dalgaard T.S."/>
            <person name="Juul-Madsen H.R."/>
        </authorList>
    </citation>
    <scope>NUCLEOTIDE SEQUENCE [LARGE SCALE GENOMIC DNA]</scope>
    <source>
        <strain evidence="5 8">CECT 5115</strain>
    </source>
</reference>
<feature type="domain" description="HTH asnC-type" evidence="4">
    <location>
        <begin position="5"/>
        <end position="66"/>
    </location>
</feature>
<keyword evidence="3" id="KW-0804">Transcription</keyword>
<dbReference type="EMBL" id="FLRA01000002">
    <property type="protein sequence ID" value="SBT16116.1"/>
    <property type="molecule type" value="Genomic_DNA"/>
</dbReference>
<evidence type="ECO:0000256" key="3">
    <source>
        <dbReference type="ARBA" id="ARBA00023163"/>
    </source>
</evidence>
<organism evidence="5 8">
    <name type="scientific">Marinomonas gallaica</name>
    <dbReference type="NCBI Taxonomy" id="1806667"/>
    <lineage>
        <taxon>Bacteria</taxon>
        <taxon>Pseudomonadati</taxon>
        <taxon>Pseudomonadota</taxon>
        <taxon>Gammaproteobacteria</taxon>
        <taxon>Oceanospirillales</taxon>
        <taxon>Oceanospirillaceae</taxon>
        <taxon>Marinomonas</taxon>
    </lineage>
</organism>
<dbReference type="GO" id="GO:0043200">
    <property type="term" value="P:response to amino acid"/>
    <property type="evidence" value="ECO:0007669"/>
    <property type="project" value="TreeGrafter"/>
</dbReference>
<dbReference type="SUPFAM" id="SSF54909">
    <property type="entry name" value="Dimeric alpha+beta barrel"/>
    <property type="match status" value="1"/>
</dbReference>
<dbReference type="PANTHER" id="PTHR30154:SF53">
    <property type="entry name" value="HTH-TYPE TRANSCRIPTIONAL REGULATOR LRPC"/>
    <property type="match status" value="1"/>
</dbReference>
<sequence length="156" mass="17373">MGIDMDRINWKLLKALESNGRLGYSELAKLVHLSAPAVAERIKKLEEQGVITGYQAKINLENAGIPITALVECEVYRTKEREFKDLVVGLEEILDCYNVTGPSAFILRVAVSSMSRLDILLERLIDLSDTKTMMILSQPVQRGMPLNIEEVTGSLP</sequence>
<dbReference type="Gene3D" id="1.10.10.10">
    <property type="entry name" value="Winged helix-like DNA-binding domain superfamily/Winged helix DNA-binding domain"/>
    <property type="match status" value="1"/>
</dbReference>